<dbReference type="SUPFAM" id="SSF46894">
    <property type="entry name" value="C-terminal effector domain of the bipartite response regulators"/>
    <property type="match status" value="1"/>
</dbReference>
<dbReference type="GO" id="GO:0006355">
    <property type="term" value="P:regulation of DNA-templated transcription"/>
    <property type="evidence" value="ECO:0007669"/>
    <property type="project" value="InterPro"/>
</dbReference>
<comment type="caution">
    <text evidence="4">The sequence shown here is derived from an EMBL/GenBank/DDBJ whole genome shotgun (WGS) entry which is preliminary data.</text>
</comment>
<evidence type="ECO:0000259" key="3">
    <source>
        <dbReference type="PROSITE" id="PS51755"/>
    </source>
</evidence>
<dbReference type="CDD" id="cd00383">
    <property type="entry name" value="trans_reg_C"/>
    <property type="match status" value="1"/>
</dbReference>
<name>A0A2D0JKT8_9GAMM</name>
<evidence type="ECO:0000313" key="5">
    <source>
        <dbReference type="Proteomes" id="UP000221980"/>
    </source>
</evidence>
<protein>
    <submittedName>
        <fullName evidence="4">Putative transcriptional regulator</fullName>
    </submittedName>
</protein>
<reference evidence="4 5" key="1">
    <citation type="journal article" date="2017" name="Nat. Microbiol.">
        <title>Natural product diversity associated with the nematode symbionts Photorhabdus and Xenorhabdus.</title>
        <authorList>
            <person name="Tobias N.J."/>
            <person name="Wolff H."/>
            <person name="Djahanschiri B."/>
            <person name="Grundmann F."/>
            <person name="Kronenwerth M."/>
            <person name="Shi Y.M."/>
            <person name="Simonyi S."/>
            <person name="Grun P."/>
            <person name="Shapiro-Ilan D."/>
            <person name="Pidot S.J."/>
            <person name="Stinear T.P."/>
            <person name="Ebersberger I."/>
            <person name="Bode H.B."/>
        </authorList>
    </citation>
    <scope>NUCLEOTIDE SEQUENCE [LARGE SCALE GENOMIC DNA]</scope>
    <source>
        <strain evidence="4 5">DSM 17902</strain>
    </source>
</reference>
<evidence type="ECO:0000256" key="2">
    <source>
        <dbReference type="PROSITE-ProRule" id="PRU01091"/>
    </source>
</evidence>
<dbReference type="InterPro" id="IPR016032">
    <property type="entry name" value="Sig_transdc_resp-reg_C-effctor"/>
</dbReference>
<feature type="domain" description="OmpR/PhoB-type" evidence="3">
    <location>
        <begin position="18"/>
        <end position="120"/>
    </location>
</feature>
<dbReference type="PROSITE" id="PS51755">
    <property type="entry name" value="OMPR_PHOB"/>
    <property type="match status" value="1"/>
</dbReference>
<evidence type="ECO:0000313" key="4">
    <source>
        <dbReference type="EMBL" id="PHM46897.1"/>
    </source>
</evidence>
<evidence type="ECO:0000256" key="1">
    <source>
        <dbReference type="ARBA" id="ARBA00023125"/>
    </source>
</evidence>
<dbReference type="EMBL" id="NITZ01000026">
    <property type="protein sequence ID" value="PHM46897.1"/>
    <property type="molecule type" value="Genomic_DNA"/>
</dbReference>
<feature type="DNA-binding region" description="OmpR/PhoB-type" evidence="2">
    <location>
        <begin position="18"/>
        <end position="120"/>
    </location>
</feature>
<dbReference type="AlphaFoldDB" id="A0A2D0JKT8"/>
<dbReference type="GO" id="GO:0000160">
    <property type="term" value="P:phosphorelay signal transduction system"/>
    <property type="evidence" value="ECO:0007669"/>
    <property type="project" value="InterPro"/>
</dbReference>
<dbReference type="InterPro" id="IPR001867">
    <property type="entry name" value="OmpR/PhoB-type_DNA-bd"/>
</dbReference>
<dbReference type="InterPro" id="IPR036388">
    <property type="entry name" value="WH-like_DNA-bd_sf"/>
</dbReference>
<gene>
    <name evidence="4" type="ORF">Xmir_03773</name>
</gene>
<accession>A0A2D0JKT8</accession>
<proteinExistence type="predicted"/>
<organism evidence="4 5">
    <name type="scientific">Xenorhabdus miraniensis</name>
    <dbReference type="NCBI Taxonomy" id="351674"/>
    <lineage>
        <taxon>Bacteria</taxon>
        <taxon>Pseudomonadati</taxon>
        <taxon>Pseudomonadota</taxon>
        <taxon>Gammaproteobacteria</taxon>
        <taxon>Enterobacterales</taxon>
        <taxon>Morganellaceae</taxon>
        <taxon>Xenorhabdus</taxon>
    </lineage>
</organism>
<dbReference type="Gene3D" id="1.10.10.10">
    <property type="entry name" value="Winged helix-like DNA-binding domain superfamily/Winged helix DNA-binding domain"/>
    <property type="match status" value="1"/>
</dbReference>
<dbReference type="Pfam" id="PF00486">
    <property type="entry name" value="Trans_reg_C"/>
    <property type="match status" value="1"/>
</dbReference>
<dbReference type="GO" id="GO:0003677">
    <property type="term" value="F:DNA binding"/>
    <property type="evidence" value="ECO:0007669"/>
    <property type="project" value="UniProtKB-UniRule"/>
</dbReference>
<keyword evidence="5" id="KW-1185">Reference proteome</keyword>
<dbReference type="Proteomes" id="UP000221980">
    <property type="component" value="Unassembled WGS sequence"/>
</dbReference>
<sequence>MCYFFKKDLNLFGITSLKYVINFTIIYSPADRKLSLLNDSNHEITLSNQAARLLLEMVTNSNETLHREDLLKRVWEDYGFTRSNNSLNVAVSEIRKSFESLGRDPKIIITIPKVGFRFEGAVEPVIKQSENNVFPINESEAQLKHPADNTIFIRPKNQQIKKFVICMTFVFLCSYASYEAFITFKHLNVRDEKTTFLYSVGKCDVYALGDLPIDVGGNYIDIAKQDINKEAINCDFAKGNIYYKKTRSGSQDIQVSFIGICGLDKNNKTKDCRSILNNFGANR</sequence>
<keyword evidence="1 2" id="KW-0238">DNA-binding</keyword>
<dbReference type="SMART" id="SM00862">
    <property type="entry name" value="Trans_reg_C"/>
    <property type="match status" value="1"/>
</dbReference>